<evidence type="ECO:0000313" key="8">
    <source>
        <dbReference type="EMBL" id="VAW57474.1"/>
    </source>
</evidence>
<feature type="domain" description="M23ase beta-sheet core" evidence="7">
    <location>
        <begin position="1"/>
        <end position="49"/>
    </location>
</feature>
<evidence type="ECO:0000256" key="3">
    <source>
        <dbReference type="ARBA" id="ARBA00022723"/>
    </source>
</evidence>
<dbReference type="Gene3D" id="3.10.450.350">
    <property type="match status" value="1"/>
</dbReference>
<dbReference type="AlphaFoldDB" id="A0A3B0XMT5"/>
<protein>
    <submittedName>
        <fullName evidence="8">Peptidase, M23/M37 family</fullName>
    </submittedName>
</protein>
<organism evidence="8">
    <name type="scientific">hydrothermal vent metagenome</name>
    <dbReference type="NCBI Taxonomy" id="652676"/>
    <lineage>
        <taxon>unclassified sequences</taxon>
        <taxon>metagenomes</taxon>
        <taxon>ecological metagenomes</taxon>
    </lineage>
</organism>
<proteinExistence type="predicted"/>
<dbReference type="Gene3D" id="2.70.70.10">
    <property type="entry name" value="Glucose Permease (Domain IIA)"/>
    <property type="match status" value="1"/>
</dbReference>
<evidence type="ECO:0000256" key="6">
    <source>
        <dbReference type="ARBA" id="ARBA00023049"/>
    </source>
</evidence>
<accession>A0A3B0XMT5</accession>
<evidence type="ECO:0000256" key="2">
    <source>
        <dbReference type="ARBA" id="ARBA00022670"/>
    </source>
</evidence>
<keyword evidence="4" id="KW-0378">Hydrolase</keyword>
<evidence type="ECO:0000259" key="7">
    <source>
        <dbReference type="Pfam" id="PF01551"/>
    </source>
</evidence>
<keyword evidence="6" id="KW-0482">Metalloprotease</keyword>
<reference evidence="8" key="1">
    <citation type="submission" date="2018-06" db="EMBL/GenBank/DDBJ databases">
        <authorList>
            <person name="Zhirakovskaya E."/>
        </authorList>
    </citation>
    <scope>NUCLEOTIDE SEQUENCE</scope>
</reference>
<keyword evidence="2" id="KW-0645">Protease</keyword>
<evidence type="ECO:0000256" key="1">
    <source>
        <dbReference type="ARBA" id="ARBA00001947"/>
    </source>
</evidence>
<dbReference type="GO" id="GO:0004222">
    <property type="term" value="F:metalloendopeptidase activity"/>
    <property type="evidence" value="ECO:0007669"/>
    <property type="project" value="TreeGrafter"/>
</dbReference>
<keyword evidence="3" id="KW-0479">Metal-binding</keyword>
<dbReference type="InterPro" id="IPR050570">
    <property type="entry name" value="Cell_wall_metabolism_enzyme"/>
</dbReference>
<evidence type="ECO:0000256" key="5">
    <source>
        <dbReference type="ARBA" id="ARBA00022833"/>
    </source>
</evidence>
<dbReference type="GO" id="GO:0006508">
    <property type="term" value="P:proteolysis"/>
    <property type="evidence" value="ECO:0007669"/>
    <property type="project" value="UniProtKB-KW"/>
</dbReference>
<gene>
    <name evidence="8" type="ORF">MNBD_GAMMA07-1179</name>
</gene>
<dbReference type="SUPFAM" id="SSF51261">
    <property type="entry name" value="Duplicated hybrid motif"/>
    <property type="match status" value="1"/>
</dbReference>
<dbReference type="InterPro" id="IPR016047">
    <property type="entry name" value="M23ase_b-sheet_dom"/>
</dbReference>
<dbReference type="PANTHER" id="PTHR21666">
    <property type="entry name" value="PEPTIDASE-RELATED"/>
    <property type="match status" value="1"/>
</dbReference>
<dbReference type="InterPro" id="IPR011055">
    <property type="entry name" value="Dup_hybrid_motif"/>
</dbReference>
<dbReference type="Pfam" id="PF01551">
    <property type="entry name" value="Peptidase_M23"/>
    <property type="match status" value="1"/>
</dbReference>
<dbReference type="EMBL" id="UOFF01000403">
    <property type="protein sequence ID" value="VAW57474.1"/>
    <property type="molecule type" value="Genomic_DNA"/>
</dbReference>
<dbReference type="PANTHER" id="PTHR21666:SF288">
    <property type="entry name" value="CELL DIVISION PROTEIN YTFB"/>
    <property type="match status" value="1"/>
</dbReference>
<dbReference type="GO" id="GO:0046872">
    <property type="term" value="F:metal ion binding"/>
    <property type="evidence" value="ECO:0007669"/>
    <property type="project" value="UniProtKB-KW"/>
</dbReference>
<sequence length="95" mass="10860">AHMNSYNKKSRKGRNVKQGQIIGYVGSSGLASGPHLHYEFRVNGVHRNPLTVKFPSTEPIPKRYHENFKSTTQQYLSQLDVLSRNPLALNKRLQE</sequence>
<name>A0A3B0XMT5_9ZZZZ</name>
<evidence type="ECO:0000256" key="4">
    <source>
        <dbReference type="ARBA" id="ARBA00022801"/>
    </source>
</evidence>
<keyword evidence="5" id="KW-0862">Zinc</keyword>
<comment type="cofactor">
    <cofactor evidence="1">
        <name>Zn(2+)</name>
        <dbReference type="ChEBI" id="CHEBI:29105"/>
    </cofactor>
</comment>
<dbReference type="CDD" id="cd12797">
    <property type="entry name" value="M23_peptidase"/>
    <property type="match status" value="1"/>
</dbReference>
<feature type="non-terminal residue" evidence="8">
    <location>
        <position position="1"/>
    </location>
</feature>